<sequence length="184" mass="22458">MFKTILQEQENGQYHQLFSEFEYLNEILDKEQIILNIQHLEIDYLFDERLETYYTFQNNYDQFVKTDNNNQQYQIQQQQIQQISAEDEQTQNEQKEKLTKHKLPAIYIHQQLFVQFIQLYNYNFQAFEFEKSSNLKYTQALMIISNSNTLYKNLQLKHTPLHKLPQRIHSNGYTLRRLNKSQSF</sequence>
<dbReference type="InParanoid" id="A4VDV9"/>
<dbReference type="HOGENOM" id="CLU_753341_0_0_1"/>
<protein>
    <submittedName>
        <fullName evidence="1">Uncharacterized protein</fullName>
    </submittedName>
</protein>
<dbReference type="EMBL" id="GG662699">
    <property type="protein sequence ID" value="EDK31702.2"/>
    <property type="molecule type" value="Genomic_DNA"/>
</dbReference>
<dbReference type="RefSeq" id="XP_001470794.2">
    <property type="nucleotide sequence ID" value="XM_001470744.2"/>
</dbReference>
<dbReference type="AlphaFoldDB" id="A4VDV9"/>
<keyword evidence="2" id="KW-1185">Reference proteome</keyword>
<gene>
    <name evidence="1" type="ORF">TTHERM_00129719</name>
</gene>
<organism evidence="1 2">
    <name type="scientific">Tetrahymena thermophila (strain SB210)</name>
    <dbReference type="NCBI Taxonomy" id="312017"/>
    <lineage>
        <taxon>Eukaryota</taxon>
        <taxon>Sar</taxon>
        <taxon>Alveolata</taxon>
        <taxon>Ciliophora</taxon>
        <taxon>Intramacronucleata</taxon>
        <taxon>Oligohymenophorea</taxon>
        <taxon>Hymenostomatida</taxon>
        <taxon>Tetrahymenina</taxon>
        <taxon>Tetrahymenidae</taxon>
        <taxon>Tetrahymena</taxon>
    </lineage>
</organism>
<evidence type="ECO:0000313" key="2">
    <source>
        <dbReference type="Proteomes" id="UP000009168"/>
    </source>
</evidence>
<reference evidence="2" key="1">
    <citation type="journal article" date="2006" name="PLoS Biol.">
        <title>Macronuclear genome sequence of the ciliate Tetrahymena thermophila, a model eukaryote.</title>
        <authorList>
            <person name="Eisen J.A."/>
            <person name="Coyne R.S."/>
            <person name="Wu M."/>
            <person name="Wu D."/>
            <person name="Thiagarajan M."/>
            <person name="Wortman J.R."/>
            <person name="Badger J.H."/>
            <person name="Ren Q."/>
            <person name="Amedeo P."/>
            <person name="Jones K.M."/>
            <person name="Tallon L.J."/>
            <person name="Delcher A.L."/>
            <person name="Salzberg S.L."/>
            <person name="Silva J.C."/>
            <person name="Haas B.J."/>
            <person name="Majoros W.H."/>
            <person name="Farzad M."/>
            <person name="Carlton J.M."/>
            <person name="Smith R.K. Jr."/>
            <person name="Garg J."/>
            <person name="Pearlman R.E."/>
            <person name="Karrer K.M."/>
            <person name="Sun L."/>
            <person name="Manning G."/>
            <person name="Elde N.C."/>
            <person name="Turkewitz A.P."/>
            <person name="Asai D.J."/>
            <person name="Wilkes D.E."/>
            <person name="Wang Y."/>
            <person name="Cai H."/>
            <person name="Collins K."/>
            <person name="Stewart B.A."/>
            <person name="Lee S.R."/>
            <person name="Wilamowska K."/>
            <person name="Weinberg Z."/>
            <person name="Ruzzo W.L."/>
            <person name="Wloga D."/>
            <person name="Gaertig J."/>
            <person name="Frankel J."/>
            <person name="Tsao C.-C."/>
            <person name="Gorovsky M.A."/>
            <person name="Keeling P.J."/>
            <person name="Waller R.F."/>
            <person name="Patron N.J."/>
            <person name="Cherry J.M."/>
            <person name="Stover N.A."/>
            <person name="Krieger C.J."/>
            <person name="del Toro C."/>
            <person name="Ryder H.F."/>
            <person name="Williamson S.C."/>
            <person name="Barbeau R.A."/>
            <person name="Hamilton E.P."/>
            <person name="Orias E."/>
        </authorList>
    </citation>
    <scope>NUCLEOTIDE SEQUENCE [LARGE SCALE GENOMIC DNA]</scope>
    <source>
        <strain evidence="2">SB210</strain>
    </source>
</reference>
<proteinExistence type="predicted"/>
<accession>A4VDV9</accession>
<evidence type="ECO:0000313" key="1">
    <source>
        <dbReference type="EMBL" id="EDK31702.2"/>
    </source>
</evidence>
<name>A4VDV9_TETTS</name>
<dbReference type="Proteomes" id="UP000009168">
    <property type="component" value="Unassembled WGS sequence"/>
</dbReference>
<dbReference type="KEGG" id="tet:TTHERM_00129719"/>
<dbReference type="GeneID" id="7833879"/>